<feature type="compositionally biased region" description="Basic and acidic residues" evidence="1">
    <location>
        <begin position="53"/>
        <end position="63"/>
    </location>
</feature>
<dbReference type="GeneID" id="73328937"/>
<evidence type="ECO:0000313" key="3">
    <source>
        <dbReference type="Proteomes" id="UP001055115"/>
    </source>
</evidence>
<dbReference type="AlphaFoldDB" id="A0AA37UIG0"/>
<evidence type="ECO:0000256" key="1">
    <source>
        <dbReference type="SAM" id="MobiDB-lite"/>
    </source>
</evidence>
<feature type="region of interest" description="Disordered" evidence="1">
    <location>
        <begin position="38"/>
        <end position="63"/>
    </location>
</feature>
<gene>
    <name evidence="2" type="ORF">ColSpa_08135</name>
</gene>
<proteinExistence type="predicted"/>
<dbReference type="SUPFAM" id="SSF81901">
    <property type="entry name" value="HCP-like"/>
    <property type="match status" value="1"/>
</dbReference>
<keyword evidence="3" id="KW-1185">Reference proteome</keyword>
<accession>A0AA37UIG0</accession>
<organism evidence="2 3">
    <name type="scientific">Colletotrichum spaethianum</name>
    <dbReference type="NCBI Taxonomy" id="700344"/>
    <lineage>
        <taxon>Eukaryota</taxon>
        <taxon>Fungi</taxon>
        <taxon>Dikarya</taxon>
        <taxon>Ascomycota</taxon>
        <taxon>Pezizomycotina</taxon>
        <taxon>Sordariomycetes</taxon>
        <taxon>Hypocreomycetidae</taxon>
        <taxon>Glomerellales</taxon>
        <taxon>Glomerellaceae</taxon>
        <taxon>Colletotrichum</taxon>
        <taxon>Colletotrichum spaethianum species complex</taxon>
    </lineage>
</organism>
<sequence length="363" mass="41218">MFRLAIIPAFHGRQLLAGLLPPAFQAPAHFMETRRTFKQKVKLRPSPQAKKTSRSDRPPAEVTVEPRRLLSDFQIRIKESDMKHVTAQEAHGIYTKYMKAVAVEEKPADWQERLVKDSNASAAKLHETATLILTFPQIHSSEFEISCGMLNAAAGLGDDAAALSLGRMLQHTESKHYFQWDQPRWRNTRERCRVLIEEGRDASALVLKGLIHLSRKTSKDDSLALEAFVQAEKLGKDADQFDWEPACLEGQGEACLRLKDKKKAEEAFTRLVDLDCARGFYRLAKMFPRSESTLDWLTKAAASGLSETYELLVDEHERLRSICMSQGREEEARRHERDAAEWTLIMRAKATRGKELDAVTKSN</sequence>
<dbReference type="InterPro" id="IPR011990">
    <property type="entry name" value="TPR-like_helical_dom_sf"/>
</dbReference>
<evidence type="ECO:0000313" key="2">
    <source>
        <dbReference type="EMBL" id="GKT47954.1"/>
    </source>
</evidence>
<dbReference type="RefSeq" id="XP_049130304.1">
    <property type="nucleotide sequence ID" value="XM_049274347.1"/>
</dbReference>
<dbReference type="Proteomes" id="UP001055115">
    <property type="component" value="Unassembled WGS sequence"/>
</dbReference>
<dbReference type="EMBL" id="BQXU01000021">
    <property type="protein sequence ID" value="GKT47954.1"/>
    <property type="molecule type" value="Genomic_DNA"/>
</dbReference>
<comment type="caution">
    <text evidence="2">The sequence shown here is derived from an EMBL/GenBank/DDBJ whole genome shotgun (WGS) entry which is preliminary data.</text>
</comment>
<reference evidence="2 3" key="1">
    <citation type="submission" date="2022-03" db="EMBL/GenBank/DDBJ databases">
        <title>Genome data of Colletotrichum spp.</title>
        <authorList>
            <person name="Utami Y.D."/>
            <person name="Hiruma K."/>
        </authorList>
    </citation>
    <scope>NUCLEOTIDE SEQUENCE [LARGE SCALE GENOMIC DNA]</scope>
    <source>
        <strain evidence="2 3">MAFF 239500</strain>
    </source>
</reference>
<name>A0AA37UIG0_9PEZI</name>
<protein>
    <submittedName>
        <fullName evidence="2">Uncharacterized protein</fullName>
    </submittedName>
</protein>
<dbReference type="Gene3D" id="1.25.40.10">
    <property type="entry name" value="Tetratricopeptide repeat domain"/>
    <property type="match status" value="1"/>
</dbReference>